<keyword evidence="3" id="KW-1185">Reference proteome</keyword>
<feature type="region of interest" description="Disordered" evidence="1">
    <location>
        <begin position="10"/>
        <end position="30"/>
    </location>
</feature>
<name>A0ABU6R9A3_9FABA</name>
<dbReference type="EMBL" id="JASCZI010030280">
    <property type="protein sequence ID" value="MED6120549.1"/>
    <property type="molecule type" value="Genomic_DNA"/>
</dbReference>
<evidence type="ECO:0000256" key="1">
    <source>
        <dbReference type="SAM" id="MobiDB-lite"/>
    </source>
</evidence>
<proteinExistence type="predicted"/>
<evidence type="ECO:0000313" key="2">
    <source>
        <dbReference type="EMBL" id="MED6120549.1"/>
    </source>
</evidence>
<dbReference type="Proteomes" id="UP001341840">
    <property type="component" value="Unassembled WGS sequence"/>
</dbReference>
<gene>
    <name evidence="2" type="ORF">PIB30_021712</name>
</gene>
<protein>
    <submittedName>
        <fullName evidence="2">Uncharacterized protein</fullName>
    </submittedName>
</protein>
<accession>A0ABU6R9A3</accession>
<organism evidence="2 3">
    <name type="scientific">Stylosanthes scabra</name>
    <dbReference type="NCBI Taxonomy" id="79078"/>
    <lineage>
        <taxon>Eukaryota</taxon>
        <taxon>Viridiplantae</taxon>
        <taxon>Streptophyta</taxon>
        <taxon>Embryophyta</taxon>
        <taxon>Tracheophyta</taxon>
        <taxon>Spermatophyta</taxon>
        <taxon>Magnoliopsida</taxon>
        <taxon>eudicotyledons</taxon>
        <taxon>Gunneridae</taxon>
        <taxon>Pentapetalae</taxon>
        <taxon>rosids</taxon>
        <taxon>fabids</taxon>
        <taxon>Fabales</taxon>
        <taxon>Fabaceae</taxon>
        <taxon>Papilionoideae</taxon>
        <taxon>50 kb inversion clade</taxon>
        <taxon>dalbergioids sensu lato</taxon>
        <taxon>Dalbergieae</taxon>
        <taxon>Pterocarpus clade</taxon>
        <taxon>Stylosanthes</taxon>
    </lineage>
</organism>
<sequence length="151" mass="16589">MTLRLVDSWPKIPKEVGPAPQSGPGFETERIPNPGDFPSSAGLEVAEAKLAESDAFEVLRLNLGSTPVHLGDSVQWVNQPMVHLVNRSTGLDQSTPISHRLTTGKCRSTAVNVFFLAPARHKKSNGYTRISRIRTTENSVGQSTNNYEEKY</sequence>
<comment type="caution">
    <text evidence="2">The sequence shown here is derived from an EMBL/GenBank/DDBJ whole genome shotgun (WGS) entry which is preliminary data.</text>
</comment>
<reference evidence="2 3" key="1">
    <citation type="journal article" date="2023" name="Plants (Basel)">
        <title>Bridging the Gap: Combining Genomics and Transcriptomics Approaches to Understand Stylosanthes scabra, an Orphan Legume from the Brazilian Caatinga.</title>
        <authorList>
            <person name="Ferreira-Neto J.R.C."/>
            <person name="da Silva M.D."/>
            <person name="Binneck E."/>
            <person name="de Melo N.F."/>
            <person name="da Silva R.H."/>
            <person name="de Melo A.L.T.M."/>
            <person name="Pandolfi V."/>
            <person name="Bustamante F.O."/>
            <person name="Brasileiro-Vidal A.C."/>
            <person name="Benko-Iseppon A.M."/>
        </authorList>
    </citation>
    <scope>NUCLEOTIDE SEQUENCE [LARGE SCALE GENOMIC DNA]</scope>
    <source>
        <tissue evidence="2">Leaves</tissue>
    </source>
</reference>
<evidence type="ECO:0000313" key="3">
    <source>
        <dbReference type="Proteomes" id="UP001341840"/>
    </source>
</evidence>